<evidence type="ECO:0000256" key="6">
    <source>
        <dbReference type="ARBA" id="ARBA00023004"/>
    </source>
</evidence>
<dbReference type="InterPro" id="IPR044862">
    <property type="entry name" value="Pro_4_hyd_alph_FE2OG_OXY"/>
</dbReference>
<evidence type="ECO:0000256" key="2">
    <source>
        <dbReference type="ARBA" id="ARBA00022723"/>
    </source>
</evidence>
<dbReference type="PROSITE" id="PS51471">
    <property type="entry name" value="FE2OG_OXY"/>
    <property type="match status" value="1"/>
</dbReference>
<comment type="caution">
    <text evidence="8">The sequence shown here is derived from an EMBL/GenBank/DDBJ whole genome shotgun (WGS) entry which is preliminary data.</text>
</comment>
<dbReference type="GO" id="GO:0005506">
    <property type="term" value="F:iron ion binding"/>
    <property type="evidence" value="ECO:0007669"/>
    <property type="project" value="InterPro"/>
</dbReference>
<evidence type="ECO:0000256" key="4">
    <source>
        <dbReference type="ARBA" id="ARBA00022964"/>
    </source>
</evidence>
<dbReference type="VEuPathDB" id="VectorBase:RSAN_057675"/>
<dbReference type="SMART" id="SM00702">
    <property type="entry name" value="P4Hc"/>
    <property type="match status" value="1"/>
</dbReference>
<protein>
    <recommendedName>
        <fullName evidence="7">Fe2OG dioxygenase domain-containing protein</fullName>
    </recommendedName>
</protein>
<evidence type="ECO:0000256" key="1">
    <source>
        <dbReference type="ARBA" id="ARBA00001961"/>
    </source>
</evidence>
<dbReference type="EMBL" id="JABSTV010001253">
    <property type="protein sequence ID" value="KAH7944068.1"/>
    <property type="molecule type" value="Genomic_DNA"/>
</dbReference>
<keyword evidence="3" id="KW-0847">Vitamin C</keyword>
<name>A0A9D4PK31_RHISA</name>
<dbReference type="Proteomes" id="UP000821837">
    <property type="component" value="Unassembled WGS sequence"/>
</dbReference>
<evidence type="ECO:0000259" key="7">
    <source>
        <dbReference type="PROSITE" id="PS51471"/>
    </source>
</evidence>
<evidence type="ECO:0000256" key="3">
    <source>
        <dbReference type="ARBA" id="ARBA00022896"/>
    </source>
</evidence>
<accession>A0A9D4PK31</accession>
<dbReference type="InterPro" id="IPR006620">
    <property type="entry name" value="Pro_4_hyd_alph"/>
</dbReference>
<dbReference type="PANTHER" id="PTHR10869:SF244">
    <property type="entry name" value="PROLYL 4-HYDROXYLASE SUBUNIT ALPHA-2"/>
    <property type="match status" value="1"/>
</dbReference>
<keyword evidence="5" id="KW-0560">Oxidoreductase</keyword>
<proteinExistence type="predicted"/>
<sequence length="448" mass="49633">MLECMGTENMALEDVRFYVLLQEHMLGVVISDYESMRTTKSLKPEQSSLGTFLFMSRLTELSSYASLGAQPASLRSLPGAFLSPTSRQWWPEDSDVAGASVGICKLQHLYDISVAKMASMKSRLLPAASAEDFTYVARGCLVTAAFGNTSAWIQAALSKTTSTTGGTSFHGLQLGLGWLQANDERWSWSRRWAKSIFTTAGQVYPSPPEIDINIYKNVCVQEGILRPSDSRLQCKMSTNFGDPRLLLQPLKLEVLSLKPRVVVISDFMSSSEVRYIRSAARDEFKRAAFLALGKLLEKLSRRIEVTTGLSLESAEAYQVSNYGLAGHYTPHLDASEFDTVASVHELDNGNRLATVLMYLTNVAAGGATAFVSLGVAVKPRVGDALFWYDVEPYDGSEFPEHMSFWHQKRQADPLTTHVGCPVLWGSKWIVTKWIHERSNVIVKYNTPG</sequence>
<dbReference type="Gene3D" id="2.60.120.620">
    <property type="entry name" value="q2cbj1_9rhob like domain"/>
    <property type="match status" value="1"/>
</dbReference>
<reference evidence="8" key="1">
    <citation type="journal article" date="2020" name="Cell">
        <title>Large-Scale Comparative Analyses of Tick Genomes Elucidate Their Genetic Diversity and Vector Capacities.</title>
        <authorList>
            <consortium name="Tick Genome and Microbiome Consortium (TIGMIC)"/>
            <person name="Jia N."/>
            <person name="Wang J."/>
            <person name="Shi W."/>
            <person name="Du L."/>
            <person name="Sun Y."/>
            <person name="Zhan W."/>
            <person name="Jiang J.F."/>
            <person name="Wang Q."/>
            <person name="Zhang B."/>
            <person name="Ji P."/>
            <person name="Bell-Sakyi L."/>
            <person name="Cui X.M."/>
            <person name="Yuan T.T."/>
            <person name="Jiang B.G."/>
            <person name="Yang W.F."/>
            <person name="Lam T.T."/>
            <person name="Chang Q.C."/>
            <person name="Ding S.J."/>
            <person name="Wang X.J."/>
            <person name="Zhu J.G."/>
            <person name="Ruan X.D."/>
            <person name="Zhao L."/>
            <person name="Wei J.T."/>
            <person name="Ye R.Z."/>
            <person name="Que T.C."/>
            <person name="Du C.H."/>
            <person name="Zhou Y.H."/>
            <person name="Cheng J.X."/>
            <person name="Dai P.F."/>
            <person name="Guo W.B."/>
            <person name="Han X.H."/>
            <person name="Huang E.J."/>
            <person name="Li L.F."/>
            <person name="Wei W."/>
            <person name="Gao Y.C."/>
            <person name="Liu J.Z."/>
            <person name="Shao H.Z."/>
            <person name="Wang X."/>
            <person name="Wang C.C."/>
            <person name="Yang T.C."/>
            <person name="Huo Q.B."/>
            <person name="Li W."/>
            <person name="Chen H.Y."/>
            <person name="Chen S.E."/>
            <person name="Zhou L.G."/>
            <person name="Ni X.B."/>
            <person name="Tian J.H."/>
            <person name="Sheng Y."/>
            <person name="Liu T."/>
            <person name="Pan Y.S."/>
            <person name="Xia L.Y."/>
            <person name="Li J."/>
            <person name="Zhao F."/>
            <person name="Cao W.C."/>
        </authorList>
    </citation>
    <scope>NUCLEOTIDE SEQUENCE</scope>
    <source>
        <strain evidence="8">Rsan-2018</strain>
    </source>
</reference>
<evidence type="ECO:0000313" key="9">
    <source>
        <dbReference type="Proteomes" id="UP000821837"/>
    </source>
</evidence>
<dbReference type="GO" id="GO:0031418">
    <property type="term" value="F:L-ascorbic acid binding"/>
    <property type="evidence" value="ECO:0007669"/>
    <property type="project" value="UniProtKB-KW"/>
</dbReference>
<gene>
    <name evidence="8" type="ORF">HPB52_015196</name>
</gene>
<comment type="cofactor">
    <cofactor evidence="1">
        <name>L-ascorbate</name>
        <dbReference type="ChEBI" id="CHEBI:38290"/>
    </cofactor>
</comment>
<dbReference type="AlphaFoldDB" id="A0A9D4PK31"/>
<dbReference type="PANTHER" id="PTHR10869">
    <property type="entry name" value="PROLYL 4-HYDROXYLASE ALPHA SUBUNIT"/>
    <property type="match status" value="1"/>
</dbReference>
<keyword evidence="6" id="KW-0408">Iron</keyword>
<keyword evidence="2" id="KW-0479">Metal-binding</keyword>
<evidence type="ECO:0000256" key="5">
    <source>
        <dbReference type="ARBA" id="ARBA00023002"/>
    </source>
</evidence>
<dbReference type="OrthoDB" id="420380at2759"/>
<evidence type="ECO:0000313" key="8">
    <source>
        <dbReference type="EMBL" id="KAH7944068.1"/>
    </source>
</evidence>
<reference evidence="8" key="2">
    <citation type="submission" date="2021-09" db="EMBL/GenBank/DDBJ databases">
        <authorList>
            <person name="Jia N."/>
            <person name="Wang J."/>
            <person name="Shi W."/>
            <person name="Du L."/>
            <person name="Sun Y."/>
            <person name="Zhan W."/>
            <person name="Jiang J."/>
            <person name="Wang Q."/>
            <person name="Zhang B."/>
            <person name="Ji P."/>
            <person name="Sakyi L.B."/>
            <person name="Cui X."/>
            <person name="Yuan T."/>
            <person name="Jiang B."/>
            <person name="Yang W."/>
            <person name="Lam T.T.-Y."/>
            <person name="Chang Q."/>
            <person name="Ding S."/>
            <person name="Wang X."/>
            <person name="Zhu J."/>
            <person name="Ruan X."/>
            <person name="Zhao L."/>
            <person name="Wei J."/>
            <person name="Que T."/>
            <person name="Du C."/>
            <person name="Cheng J."/>
            <person name="Dai P."/>
            <person name="Han X."/>
            <person name="Huang E."/>
            <person name="Gao Y."/>
            <person name="Liu J."/>
            <person name="Shao H."/>
            <person name="Ye R."/>
            <person name="Li L."/>
            <person name="Wei W."/>
            <person name="Wang X."/>
            <person name="Wang C."/>
            <person name="Huo Q."/>
            <person name="Li W."/>
            <person name="Guo W."/>
            <person name="Chen H."/>
            <person name="Chen S."/>
            <person name="Zhou L."/>
            <person name="Zhou L."/>
            <person name="Ni X."/>
            <person name="Tian J."/>
            <person name="Zhou Y."/>
            <person name="Sheng Y."/>
            <person name="Liu T."/>
            <person name="Pan Y."/>
            <person name="Xia L."/>
            <person name="Li J."/>
            <person name="Zhao F."/>
            <person name="Cao W."/>
        </authorList>
    </citation>
    <scope>NUCLEOTIDE SEQUENCE</scope>
    <source>
        <strain evidence="8">Rsan-2018</strain>
        <tissue evidence="8">Larvae</tissue>
    </source>
</reference>
<keyword evidence="4" id="KW-0223">Dioxygenase</keyword>
<keyword evidence="9" id="KW-1185">Reference proteome</keyword>
<dbReference type="InterPro" id="IPR045054">
    <property type="entry name" value="P4HA-like"/>
</dbReference>
<dbReference type="GO" id="GO:0005783">
    <property type="term" value="C:endoplasmic reticulum"/>
    <property type="evidence" value="ECO:0007669"/>
    <property type="project" value="TreeGrafter"/>
</dbReference>
<dbReference type="InterPro" id="IPR005123">
    <property type="entry name" value="Oxoglu/Fe-dep_dioxygenase_dom"/>
</dbReference>
<feature type="domain" description="Fe2OG dioxygenase" evidence="7">
    <location>
        <begin position="313"/>
        <end position="436"/>
    </location>
</feature>
<organism evidence="8 9">
    <name type="scientific">Rhipicephalus sanguineus</name>
    <name type="common">Brown dog tick</name>
    <name type="synonym">Ixodes sanguineus</name>
    <dbReference type="NCBI Taxonomy" id="34632"/>
    <lineage>
        <taxon>Eukaryota</taxon>
        <taxon>Metazoa</taxon>
        <taxon>Ecdysozoa</taxon>
        <taxon>Arthropoda</taxon>
        <taxon>Chelicerata</taxon>
        <taxon>Arachnida</taxon>
        <taxon>Acari</taxon>
        <taxon>Parasitiformes</taxon>
        <taxon>Ixodida</taxon>
        <taxon>Ixodoidea</taxon>
        <taxon>Ixodidae</taxon>
        <taxon>Rhipicephalinae</taxon>
        <taxon>Rhipicephalus</taxon>
        <taxon>Rhipicephalus</taxon>
    </lineage>
</organism>
<dbReference type="Pfam" id="PF13640">
    <property type="entry name" value="2OG-FeII_Oxy_3"/>
    <property type="match status" value="1"/>
</dbReference>
<dbReference type="GO" id="GO:0004656">
    <property type="term" value="F:procollagen-proline 4-dioxygenase activity"/>
    <property type="evidence" value="ECO:0007669"/>
    <property type="project" value="TreeGrafter"/>
</dbReference>